<reference evidence="8 9" key="1">
    <citation type="submission" date="2024-03" db="EMBL/GenBank/DDBJ databases">
        <title>Complete Genome Sequence and Annotation of Ignatzschineria larvae DSM 13226.</title>
        <authorList>
            <person name="Cantrell E."/>
            <person name="Burcham Z.M."/>
        </authorList>
    </citation>
    <scope>NUCLEOTIDE SEQUENCE [LARGE SCALE GENOMIC DNA]</scope>
    <source>
        <strain evidence="8 9">DSM 13226</strain>
    </source>
</reference>
<organism evidence="8 9">
    <name type="scientific">Ignatzschineria larvae DSM 13226</name>
    <dbReference type="NCBI Taxonomy" id="1111732"/>
    <lineage>
        <taxon>Bacteria</taxon>
        <taxon>Pseudomonadati</taxon>
        <taxon>Pseudomonadota</taxon>
        <taxon>Gammaproteobacteria</taxon>
        <taxon>Cardiobacteriales</taxon>
        <taxon>Ignatzschineriaceae</taxon>
        <taxon>Ignatzschineria</taxon>
    </lineage>
</organism>
<keyword evidence="4" id="KW-0804">Transcription</keyword>
<dbReference type="InterPro" id="IPR007630">
    <property type="entry name" value="RNA_pol_sigma70_r4"/>
</dbReference>
<dbReference type="Pfam" id="PF00140">
    <property type="entry name" value="Sigma70_r1_2"/>
    <property type="match status" value="1"/>
</dbReference>
<dbReference type="InterPro" id="IPR014284">
    <property type="entry name" value="RNA_pol_sigma-70_dom"/>
</dbReference>
<evidence type="ECO:0000259" key="7">
    <source>
        <dbReference type="Pfam" id="PF04545"/>
    </source>
</evidence>
<evidence type="ECO:0000259" key="6">
    <source>
        <dbReference type="Pfam" id="PF04542"/>
    </source>
</evidence>
<proteinExistence type="predicted"/>
<sequence>MNRKQPSKAFYNIESLQYEKTGQLHSTLTEGDQVTNQIAASAEDITLPNCWPHESLISDTLEPSLIKNDELEDILKNRENKYVDYENDLYLYFSEVGQYQLLSAAEEKLLGKAAKEGNNEAFKQIILGNLRLVIMIAQRYEERGLDKSDLISEGNLGLIHATRKFDPERGCRFSTYAVWWIRHYMEKAIMNQGRTVRLPIHINKALKRLMSELQQLSQELQRRPTVKELSEITGQSLYEIMELLAYQKAFLSFDNTELSIVASFSSSTIQIDRKQIIDFFIENESVNLLESILFDLEPQERAVIEYRFGINGRTPKTLDTTGKILGLTRDQVRYLQTKTLEKIRLMLEKHDVSLSDILE</sequence>
<name>A0ABZ3C4L2_9GAMM</name>
<dbReference type="Pfam" id="PF04545">
    <property type="entry name" value="Sigma70_r4"/>
    <property type="match status" value="1"/>
</dbReference>
<keyword evidence="2" id="KW-0731">Sigma factor</keyword>
<evidence type="ECO:0000256" key="3">
    <source>
        <dbReference type="ARBA" id="ARBA00023125"/>
    </source>
</evidence>
<evidence type="ECO:0000259" key="5">
    <source>
        <dbReference type="Pfam" id="PF00140"/>
    </source>
</evidence>
<dbReference type="InterPro" id="IPR050239">
    <property type="entry name" value="Sigma-70_RNA_pol_init_factors"/>
</dbReference>
<keyword evidence="1" id="KW-0805">Transcription regulation</keyword>
<dbReference type="Gene3D" id="1.10.10.10">
    <property type="entry name" value="Winged helix-like DNA-binding domain superfamily/Winged helix DNA-binding domain"/>
    <property type="match status" value="2"/>
</dbReference>
<gene>
    <name evidence="8" type="ORF">WMO13_02660</name>
</gene>
<dbReference type="InterPro" id="IPR000943">
    <property type="entry name" value="RNA_pol_sigma70"/>
</dbReference>
<dbReference type="InterPro" id="IPR036388">
    <property type="entry name" value="WH-like_DNA-bd_sf"/>
</dbReference>
<evidence type="ECO:0000256" key="4">
    <source>
        <dbReference type="ARBA" id="ARBA00023163"/>
    </source>
</evidence>
<keyword evidence="3" id="KW-0238">DNA-binding</keyword>
<evidence type="ECO:0000256" key="1">
    <source>
        <dbReference type="ARBA" id="ARBA00023015"/>
    </source>
</evidence>
<keyword evidence="9" id="KW-1185">Reference proteome</keyword>
<accession>A0ABZ3C4L2</accession>
<dbReference type="RefSeq" id="WP_051396140.1">
    <property type="nucleotide sequence ID" value="NZ_AZOD01000010.1"/>
</dbReference>
<dbReference type="PANTHER" id="PTHR30603">
    <property type="entry name" value="RNA POLYMERASE SIGMA FACTOR RPO"/>
    <property type="match status" value="1"/>
</dbReference>
<feature type="domain" description="RNA polymerase sigma-70 region 4" evidence="7">
    <location>
        <begin position="294"/>
        <end position="344"/>
    </location>
</feature>
<evidence type="ECO:0000313" key="8">
    <source>
        <dbReference type="EMBL" id="WZW88301.1"/>
    </source>
</evidence>
<dbReference type="PANTHER" id="PTHR30603:SF67">
    <property type="entry name" value="RNA POLYMERASE SIGMA FACTOR RPOS"/>
    <property type="match status" value="1"/>
</dbReference>
<evidence type="ECO:0000256" key="2">
    <source>
        <dbReference type="ARBA" id="ARBA00023082"/>
    </source>
</evidence>
<dbReference type="Gene3D" id="1.10.601.10">
    <property type="entry name" value="RNA Polymerase Primary Sigma Factor"/>
    <property type="match status" value="1"/>
</dbReference>
<dbReference type="InterPro" id="IPR009042">
    <property type="entry name" value="RNA_pol_sigma70_r1_2"/>
</dbReference>
<dbReference type="InterPro" id="IPR013325">
    <property type="entry name" value="RNA_pol_sigma_r2"/>
</dbReference>
<dbReference type="EMBL" id="CP150637">
    <property type="protein sequence ID" value="WZW88301.1"/>
    <property type="molecule type" value="Genomic_DNA"/>
</dbReference>
<dbReference type="InterPro" id="IPR013324">
    <property type="entry name" value="RNA_pol_sigma_r3/r4-like"/>
</dbReference>
<dbReference type="Pfam" id="PF04542">
    <property type="entry name" value="Sigma70_r2"/>
    <property type="match status" value="1"/>
</dbReference>
<dbReference type="SUPFAM" id="SSF88659">
    <property type="entry name" value="Sigma3 and sigma4 domains of RNA polymerase sigma factors"/>
    <property type="match status" value="2"/>
</dbReference>
<protein>
    <submittedName>
        <fullName evidence="8">Sigma-70 family RNA polymerase sigma factor</fullName>
    </submittedName>
</protein>
<feature type="domain" description="RNA polymerase sigma-70 region 2" evidence="6">
    <location>
        <begin position="129"/>
        <end position="194"/>
    </location>
</feature>
<dbReference type="Proteomes" id="UP001449178">
    <property type="component" value="Chromosome"/>
</dbReference>
<feature type="domain" description="RNA polymerase sigma-70 region 1.2" evidence="5">
    <location>
        <begin position="91"/>
        <end position="119"/>
    </location>
</feature>
<dbReference type="SUPFAM" id="SSF88946">
    <property type="entry name" value="Sigma2 domain of RNA polymerase sigma factors"/>
    <property type="match status" value="1"/>
</dbReference>
<dbReference type="InterPro" id="IPR007627">
    <property type="entry name" value="RNA_pol_sigma70_r2"/>
</dbReference>
<dbReference type="PRINTS" id="PR00046">
    <property type="entry name" value="SIGMA70FCT"/>
</dbReference>
<evidence type="ECO:0000313" key="9">
    <source>
        <dbReference type="Proteomes" id="UP001449178"/>
    </source>
</evidence>
<dbReference type="NCBIfam" id="TIGR02937">
    <property type="entry name" value="sigma70-ECF"/>
    <property type="match status" value="1"/>
</dbReference>